<dbReference type="EMBL" id="BAAAWD010000014">
    <property type="protein sequence ID" value="GAA3021308.1"/>
    <property type="molecule type" value="Genomic_DNA"/>
</dbReference>
<evidence type="ECO:0000256" key="1">
    <source>
        <dbReference type="SAM" id="MobiDB-lite"/>
    </source>
</evidence>
<feature type="compositionally biased region" description="Basic and acidic residues" evidence="1">
    <location>
        <begin position="14"/>
        <end position="23"/>
    </location>
</feature>
<accession>A0ABP6KSL2</accession>
<evidence type="ECO:0000313" key="2">
    <source>
        <dbReference type="EMBL" id="GAA3021308.1"/>
    </source>
</evidence>
<evidence type="ECO:0000313" key="3">
    <source>
        <dbReference type="Proteomes" id="UP001499930"/>
    </source>
</evidence>
<reference evidence="3" key="1">
    <citation type="journal article" date="2019" name="Int. J. Syst. Evol. Microbiol.">
        <title>The Global Catalogue of Microorganisms (GCM) 10K type strain sequencing project: providing services to taxonomists for standard genome sequencing and annotation.</title>
        <authorList>
            <consortium name="The Broad Institute Genomics Platform"/>
            <consortium name="The Broad Institute Genome Sequencing Center for Infectious Disease"/>
            <person name="Wu L."/>
            <person name="Ma J."/>
        </authorList>
    </citation>
    <scope>NUCLEOTIDE SEQUENCE [LARGE SCALE GENOMIC DNA]</scope>
    <source>
        <strain evidence="3">JCM 3106</strain>
    </source>
</reference>
<protein>
    <submittedName>
        <fullName evidence="2">Uncharacterized protein</fullName>
    </submittedName>
</protein>
<keyword evidence="3" id="KW-1185">Reference proteome</keyword>
<feature type="compositionally biased region" description="Basic and acidic residues" evidence="1">
    <location>
        <begin position="49"/>
        <end position="58"/>
    </location>
</feature>
<sequence>MLQGAPEPVRARSRREDHDRADPATRIIGRADPQALWIRRACGSAGPVDHARGSERSRSTSARAWSAPTGLLKKAAWK</sequence>
<gene>
    <name evidence="2" type="ORF">GCM10017559_52520</name>
</gene>
<dbReference type="Proteomes" id="UP001499930">
    <property type="component" value="Unassembled WGS sequence"/>
</dbReference>
<feature type="region of interest" description="Disordered" evidence="1">
    <location>
        <begin position="44"/>
        <end position="78"/>
    </location>
</feature>
<comment type="caution">
    <text evidence="2">The sequence shown here is derived from an EMBL/GenBank/DDBJ whole genome shotgun (WGS) entry which is preliminary data.</text>
</comment>
<feature type="region of interest" description="Disordered" evidence="1">
    <location>
        <begin position="1"/>
        <end position="28"/>
    </location>
</feature>
<proteinExistence type="predicted"/>
<name>A0ABP6KSL2_9ACTN</name>
<organism evidence="2 3">
    <name type="scientific">Streptosporangium longisporum</name>
    <dbReference type="NCBI Taxonomy" id="46187"/>
    <lineage>
        <taxon>Bacteria</taxon>
        <taxon>Bacillati</taxon>
        <taxon>Actinomycetota</taxon>
        <taxon>Actinomycetes</taxon>
        <taxon>Streptosporangiales</taxon>
        <taxon>Streptosporangiaceae</taxon>
        <taxon>Streptosporangium</taxon>
    </lineage>
</organism>